<feature type="compositionally biased region" description="Basic and acidic residues" evidence="1">
    <location>
        <begin position="8"/>
        <end position="17"/>
    </location>
</feature>
<feature type="region of interest" description="Disordered" evidence="1">
    <location>
        <begin position="1"/>
        <end position="22"/>
    </location>
</feature>
<sequence length="59" mass="6803">MVKRAAGKHQEERKDSTKQGIGQLGLQEQPTYYKYTYKGLYMGLYITFLVASLNELKKS</sequence>
<evidence type="ECO:0000313" key="3">
    <source>
        <dbReference type="EMBL" id="CEK86926.1"/>
    </source>
</evidence>
<protein>
    <submittedName>
        <fullName evidence="3">Uncharacterized protein</fullName>
    </submittedName>
</protein>
<evidence type="ECO:0000313" key="2">
    <source>
        <dbReference type="EMBL" id="CEK86925.1"/>
    </source>
</evidence>
<organism evidence="3">
    <name type="scientific">Arion vulgaris</name>
    <dbReference type="NCBI Taxonomy" id="1028688"/>
    <lineage>
        <taxon>Eukaryota</taxon>
        <taxon>Metazoa</taxon>
        <taxon>Spiralia</taxon>
        <taxon>Lophotrochozoa</taxon>
        <taxon>Mollusca</taxon>
        <taxon>Gastropoda</taxon>
        <taxon>Heterobranchia</taxon>
        <taxon>Euthyneura</taxon>
        <taxon>Panpulmonata</taxon>
        <taxon>Eupulmonata</taxon>
        <taxon>Stylommatophora</taxon>
        <taxon>Helicina</taxon>
        <taxon>Arionoidea</taxon>
        <taxon>Arionidae</taxon>
        <taxon>Arion</taxon>
    </lineage>
</organism>
<dbReference type="EMBL" id="HACG01040061">
    <property type="protein sequence ID" value="CEK86926.1"/>
    <property type="molecule type" value="Transcribed_RNA"/>
</dbReference>
<evidence type="ECO:0000256" key="1">
    <source>
        <dbReference type="SAM" id="MobiDB-lite"/>
    </source>
</evidence>
<reference evidence="3" key="1">
    <citation type="submission" date="2014-12" db="EMBL/GenBank/DDBJ databases">
        <title>Insight into the proteome of Arion vulgaris.</title>
        <authorList>
            <person name="Aradska J."/>
            <person name="Bulat T."/>
            <person name="Smidak R."/>
            <person name="Sarate P."/>
            <person name="Gangsoo J."/>
            <person name="Sialana F."/>
            <person name="Bilban M."/>
            <person name="Lubec G."/>
        </authorList>
    </citation>
    <scope>NUCLEOTIDE SEQUENCE</scope>
    <source>
        <tissue evidence="3">Skin</tissue>
    </source>
</reference>
<proteinExistence type="predicted"/>
<name>A0A0B7B3R3_9EUPU</name>
<accession>A0A0B7B3R3</accession>
<dbReference type="EMBL" id="HACG01040060">
    <property type="protein sequence ID" value="CEK86925.1"/>
    <property type="molecule type" value="Transcribed_RNA"/>
</dbReference>
<gene>
    <name evidence="3" type="primary">ORF156383</name>
    <name evidence="2" type="synonym">ORF156380</name>
</gene>
<dbReference type="AlphaFoldDB" id="A0A0B7B3R3"/>